<feature type="region of interest" description="Disordered" evidence="1">
    <location>
        <begin position="1"/>
        <end position="25"/>
    </location>
</feature>
<sequence>MVPSRASVQSNKHRREDMTCTSHSSDTFYQRETESEFDGMSCEREVRMRRRIPKLVRLQKDVFKCSIAYLIVSLFTFVPFL</sequence>
<keyword evidence="3" id="KW-1185">Reference proteome</keyword>
<accession>A0A0C9UVY0</accession>
<name>A0A0C9UVY0_SPHS4</name>
<dbReference type="Proteomes" id="UP000054279">
    <property type="component" value="Unassembled WGS sequence"/>
</dbReference>
<dbReference type="AlphaFoldDB" id="A0A0C9UVY0"/>
<gene>
    <name evidence="2" type="ORF">M422DRAFT_36933</name>
</gene>
<evidence type="ECO:0000313" key="3">
    <source>
        <dbReference type="Proteomes" id="UP000054279"/>
    </source>
</evidence>
<evidence type="ECO:0000256" key="1">
    <source>
        <dbReference type="SAM" id="MobiDB-lite"/>
    </source>
</evidence>
<proteinExistence type="predicted"/>
<feature type="compositionally biased region" description="Polar residues" evidence="1">
    <location>
        <begin position="1"/>
        <end position="10"/>
    </location>
</feature>
<reference evidence="2 3" key="1">
    <citation type="submission" date="2014-06" db="EMBL/GenBank/DDBJ databases">
        <title>Evolutionary Origins and Diversification of the Mycorrhizal Mutualists.</title>
        <authorList>
            <consortium name="DOE Joint Genome Institute"/>
            <consortium name="Mycorrhizal Genomics Consortium"/>
            <person name="Kohler A."/>
            <person name="Kuo A."/>
            <person name="Nagy L.G."/>
            <person name="Floudas D."/>
            <person name="Copeland A."/>
            <person name="Barry K.W."/>
            <person name="Cichocki N."/>
            <person name="Veneault-Fourrey C."/>
            <person name="LaButti K."/>
            <person name="Lindquist E.A."/>
            <person name="Lipzen A."/>
            <person name="Lundell T."/>
            <person name="Morin E."/>
            <person name="Murat C."/>
            <person name="Riley R."/>
            <person name="Ohm R."/>
            <person name="Sun H."/>
            <person name="Tunlid A."/>
            <person name="Henrissat B."/>
            <person name="Grigoriev I.V."/>
            <person name="Hibbett D.S."/>
            <person name="Martin F."/>
        </authorList>
    </citation>
    <scope>NUCLEOTIDE SEQUENCE [LARGE SCALE GENOMIC DNA]</scope>
    <source>
        <strain evidence="2 3">SS14</strain>
    </source>
</reference>
<dbReference type="HOGENOM" id="CLU_195478_0_0_1"/>
<protein>
    <submittedName>
        <fullName evidence="2">Uncharacterized protein</fullName>
    </submittedName>
</protein>
<dbReference type="EMBL" id="KN837282">
    <property type="protein sequence ID" value="KIJ29471.1"/>
    <property type="molecule type" value="Genomic_DNA"/>
</dbReference>
<organism evidence="2 3">
    <name type="scientific">Sphaerobolus stellatus (strain SS14)</name>
    <dbReference type="NCBI Taxonomy" id="990650"/>
    <lineage>
        <taxon>Eukaryota</taxon>
        <taxon>Fungi</taxon>
        <taxon>Dikarya</taxon>
        <taxon>Basidiomycota</taxon>
        <taxon>Agaricomycotina</taxon>
        <taxon>Agaricomycetes</taxon>
        <taxon>Phallomycetidae</taxon>
        <taxon>Geastrales</taxon>
        <taxon>Sphaerobolaceae</taxon>
        <taxon>Sphaerobolus</taxon>
    </lineage>
</organism>
<evidence type="ECO:0000313" key="2">
    <source>
        <dbReference type="EMBL" id="KIJ29471.1"/>
    </source>
</evidence>